<dbReference type="AlphaFoldDB" id="A0A8J3WNQ6"/>
<evidence type="ECO:0008006" key="4">
    <source>
        <dbReference type="Google" id="ProtNLM"/>
    </source>
</evidence>
<protein>
    <recommendedName>
        <fullName evidence="4">Transposase</fullName>
    </recommendedName>
</protein>
<evidence type="ECO:0000256" key="1">
    <source>
        <dbReference type="SAM" id="MobiDB-lite"/>
    </source>
</evidence>
<dbReference type="EMBL" id="BOOJ01000091">
    <property type="protein sequence ID" value="GIH97639.1"/>
    <property type="molecule type" value="Genomic_DNA"/>
</dbReference>
<evidence type="ECO:0000313" key="3">
    <source>
        <dbReference type="Proteomes" id="UP000619788"/>
    </source>
</evidence>
<evidence type="ECO:0000313" key="2">
    <source>
        <dbReference type="EMBL" id="GIH97639.1"/>
    </source>
</evidence>
<sequence length="56" mass="5868">MLGAFQARADATGDIDWLVAVDSTIARIHQHAAGGRKGDRAPARRQITPSADPAAD</sequence>
<gene>
    <name evidence="2" type="ORF">Psi01_82690</name>
</gene>
<comment type="caution">
    <text evidence="2">The sequence shown here is derived from an EMBL/GenBank/DDBJ whole genome shotgun (WGS) entry which is preliminary data.</text>
</comment>
<feature type="region of interest" description="Disordered" evidence="1">
    <location>
        <begin position="31"/>
        <end position="56"/>
    </location>
</feature>
<proteinExistence type="predicted"/>
<dbReference type="Proteomes" id="UP000619788">
    <property type="component" value="Unassembled WGS sequence"/>
</dbReference>
<keyword evidence="3" id="KW-1185">Reference proteome</keyword>
<reference evidence="2 3" key="1">
    <citation type="submission" date="2021-01" db="EMBL/GenBank/DDBJ databases">
        <title>Whole genome shotgun sequence of Planobispora siamensis NBRC 107568.</title>
        <authorList>
            <person name="Komaki H."/>
            <person name="Tamura T."/>
        </authorList>
    </citation>
    <scope>NUCLEOTIDE SEQUENCE [LARGE SCALE GENOMIC DNA]</scope>
    <source>
        <strain evidence="2 3">NBRC 107568</strain>
    </source>
</reference>
<accession>A0A8J3WNQ6</accession>
<name>A0A8J3WNQ6_9ACTN</name>
<organism evidence="2 3">
    <name type="scientific">Planobispora siamensis</name>
    <dbReference type="NCBI Taxonomy" id="936338"/>
    <lineage>
        <taxon>Bacteria</taxon>
        <taxon>Bacillati</taxon>
        <taxon>Actinomycetota</taxon>
        <taxon>Actinomycetes</taxon>
        <taxon>Streptosporangiales</taxon>
        <taxon>Streptosporangiaceae</taxon>
        <taxon>Planobispora</taxon>
    </lineage>
</organism>